<dbReference type="InterPro" id="IPR001460">
    <property type="entry name" value="PCN-bd_Tpept"/>
</dbReference>
<sequence>MSPIEMSPLPFLVDAARGAVLLGLALAVMPLLRRAPASTRRLVLVLGLAAAALVPVASRLAPAWRVLPVAELGVADAGRPFAEPIGDAIASPSVEPVSRAVVQAPSTQVAPAKQSFPWGPALLAVWALGASAVLARLAHGLAKARGIARRATLLSLPGITATLSEARMKARVCVSSEIDVPAVTGVFSAVVLVPREALEWSQARWRAVLLHELAHVRQRDCLAQIVGQLACAMHWFNPLVWLAARRLRMERELSADERVLASGTRPTEYAEHLLAIATSAARLREVPGGALGMAEPSQLFARVEAIVRPHAGSLRTSAARGVAITAAAAALLGVVACVTAGKEGPVAAVAANPANPSGKSELVASAPAGASIPPSASTVAIATPASLADLTAEVASVLGAPADRLELTINRDIQAIVDEEMKRMEDEWHPVTATAIVLDPKSGEVLAIHDPSTAAAPRISGSTIKSLTVAAALDEGAIAVTDRFFCDRGARSYGKEVLRDASPNEWLDVPQILVRSSNIGASRIFDKLGGEALGRWLRRFHFGEAMRIQLRGAPVGEVPPVIADGSLRGVGLASGHGGAMASPLQMAAAYAAIANDGVFNAPTLARRARGADGSVRFEHHPENERVLRPETARAVMGMLERAVSDEQATGKAARVQGVRVAGKTGTTDEESATGEPRAYASFIGVAPAEQPRFVILVGAVVAAEGATGGKVAGPAFARITARALGR</sequence>
<comment type="caution">
    <text evidence="7">The sequence shown here is derived from an EMBL/GenBank/DDBJ whole genome shotgun (WGS) entry which is preliminary data.</text>
</comment>
<evidence type="ECO:0000256" key="2">
    <source>
        <dbReference type="ARBA" id="ARBA00011075"/>
    </source>
</evidence>
<feature type="transmembrane region" description="Helical" evidence="4">
    <location>
        <begin position="15"/>
        <end position="32"/>
    </location>
</feature>
<dbReference type="EMBL" id="JAQNDK010000005">
    <property type="protein sequence ID" value="MDC0684430.1"/>
    <property type="molecule type" value="Genomic_DNA"/>
</dbReference>
<evidence type="ECO:0000256" key="4">
    <source>
        <dbReference type="SAM" id="Phobius"/>
    </source>
</evidence>
<dbReference type="Pfam" id="PF05569">
    <property type="entry name" value="Peptidase_M56"/>
    <property type="match status" value="1"/>
</dbReference>
<protein>
    <submittedName>
        <fullName evidence="7">Penicillin-binding transpeptidase domain-containing protein</fullName>
    </submittedName>
</protein>
<proteinExistence type="inferred from homology"/>
<feature type="domain" description="Peptidase M56" evidence="6">
    <location>
        <begin position="101"/>
        <end position="306"/>
    </location>
</feature>
<dbReference type="CDD" id="cd07341">
    <property type="entry name" value="M56_BlaR1_MecR1_like"/>
    <property type="match status" value="1"/>
</dbReference>
<evidence type="ECO:0000259" key="6">
    <source>
        <dbReference type="Pfam" id="PF05569"/>
    </source>
</evidence>
<comment type="subcellular location">
    <subcellularLocation>
        <location evidence="1">Membrane</location>
    </subcellularLocation>
</comment>
<dbReference type="InterPro" id="IPR012338">
    <property type="entry name" value="Beta-lactam/transpept-like"/>
</dbReference>
<feature type="transmembrane region" description="Helical" evidence="4">
    <location>
        <begin position="44"/>
        <end position="64"/>
    </location>
</feature>
<comment type="similarity">
    <text evidence="2">Belongs to the peptidase M56 family.</text>
</comment>
<dbReference type="RefSeq" id="WP_272102557.1">
    <property type="nucleotide sequence ID" value="NZ_JAQNDK010000005.1"/>
</dbReference>
<organism evidence="7 8">
    <name type="scientific">Sorangium atrum</name>
    <dbReference type="NCBI Taxonomy" id="2995308"/>
    <lineage>
        <taxon>Bacteria</taxon>
        <taxon>Pseudomonadati</taxon>
        <taxon>Myxococcota</taxon>
        <taxon>Polyangia</taxon>
        <taxon>Polyangiales</taxon>
        <taxon>Polyangiaceae</taxon>
        <taxon>Sorangium</taxon>
    </lineage>
</organism>
<evidence type="ECO:0000256" key="3">
    <source>
        <dbReference type="ARBA" id="ARBA00023136"/>
    </source>
</evidence>
<dbReference type="Pfam" id="PF00905">
    <property type="entry name" value="Transpeptidase"/>
    <property type="match status" value="1"/>
</dbReference>
<accession>A0ABT5CF18</accession>
<evidence type="ECO:0000259" key="5">
    <source>
        <dbReference type="Pfam" id="PF00905"/>
    </source>
</evidence>
<dbReference type="PANTHER" id="PTHR30627:SF1">
    <property type="entry name" value="PEPTIDOGLYCAN D,D-TRANSPEPTIDASE FTSI"/>
    <property type="match status" value="1"/>
</dbReference>
<keyword evidence="4" id="KW-0812">Transmembrane</keyword>
<dbReference type="InterPro" id="IPR008756">
    <property type="entry name" value="Peptidase_M56"/>
</dbReference>
<evidence type="ECO:0000313" key="7">
    <source>
        <dbReference type="EMBL" id="MDC0684430.1"/>
    </source>
</evidence>
<evidence type="ECO:0000256" key="1">
    <source>
        <dbReference type="ARBA" id="ARBA00004370"/>
    </source>
</evidence>
<dbReference type="Proteomes" id="UP001217485">
    <property type="component" value="Unassembled WGS sequence"/>
</dbReference>
<name>A0ABT5CF18_9BACT</name>
<dbReference type="Gene3D" id="3.40.710.10">
    <property type="entry name" value="DD-peptidase/beta-lactamase superfamily"/>
    <property type="match status" value="1"/>
</dbReference>
<evidence type="ECO:0000313" key="8">
    <source>
        <dbReference type="Proteomes" id="UP001217485"/>
    </source>
</evidence>
<feature type="domain" description="Penicillin-binding protein transpeptidase" evidence="5">
    <location>
        <begin position="434"/>
        <end position="720"/>
    </location>
</feature>
<gene>
    <name evidence="7" type="ORF">POL72_42315</name>
</gene>
<dbReference type="SUPFAM" id="SSF56601">
    <property type="entry name" value="beta-lactamase/transpeptidase-like"/>
    <property type="match status" value="1"/>
</dbReference>
<keyword evidence="4" id="KW-1133">Transmembrane helix</keyword>
<dbReference type="PANTHER" id="PTHR30627">
    <property type="entry name" value="PEPTIDOGLYCAN D,D-TRANSPEPTIDASE"/>
    <property type="match status" value="1"/>
</dbReference>
<dbReference type="InterPro" id="IPR050515">
    <property type="entry name" value="Beta-lactam/transpept"/>
</dbReference>
<keyword evidence="8" id="KW-1185">Reference proteome</keyword>
<dbReference type="Gene3D" id="3.30.450.330">
    <property type="match status" value="1"/>
</dbReference>
<keyword evidence="3 4" id="KW-0472">Membrane</keyword>
<reference evidence="7 8" key="1">
    <citation type="submission" date="2023-01" db="EMBL/GenBank/DDBJ databases">
        <title>Minimal conservation of predation-associated metabolite biosynthetic gene clusters underscores biosynthetic potential of Myxococcota including descriptions for ten novel species: Archangium lansinium sp. nov., Myxococcus landrumus sp. nov., Nannocystis bai.</title>
        <authorList>
            <person name="Ahearne A."/>
            <person name="Stevens C."/>
            <person name="Dowd S."/>
        </authorList>
    </citation>
    <scope>NUCLEOTIDE SEQUENCE [LARGE SCALE GENOMIC DNA]</scope>
    <source>
        <strain evidence="7 8">WIWO2</strain>
    </source>
</reference>